<evidence type="ECO:0000256" key="7">
    <source>
        <dbReference type="ARBA" id="ARBA00022763"/>
    </source>
</evidence>
<keyword evidence="10" id="KW-0411">Iron-sulfur</keyword>
<dbReference type="InterPro" id="IPR051536">
    <property type="entry name" value="UDG_Type-4/5"/>
</dbReference>
<reference evidence="13 14" key="1">
    <citation type="submission" date="2013-12" db="EMBL/GenBank/DDBJ databases">
        <authorList>
            <consortium name="DOE Joint Genome Institute"/>
            <person name="Eisen J."/>
            <person name="Huntemann M."/>
            <person name="Han J."/>
            <person name="Chen A."/>
            <person name="Kyrpides N."/>
            <person name="Mavromatis K."/>
            <person name="Markowitz V."/>
            <person name="Palaniappan K."/>
            <person name="Ivanova N."/>
            <person name="Schaumberg A."/>
            <person name="Pati A."/>
            <person name="Liolios K."/>
            <person name="Nordberg H.P."/>
            <person name="Cantor M.N."/>
            <person name="Hua S.X."/>
            <person name="Woyke T."/>
        </authorList>
    </citation>
    <scope>NUCLEOTIDE SEQUENCE [LARGE SCALE GENOMIC DNA]</scope>
    <source>
        <strain evidence="13 14">DSM 23557</strain>
    </source>
</reference>
<dbReference type="HOGENOM" id="CLU_044815_1_3_0"/>
<evidence type="ECO:0000256" key="3">
    <source>
        <dbReference type="ARBA" id="ARBA00012030"/>
    </source>
</evidence>
<dbReference type="InterPro" id="IPR005122">
    <property type="entry name" value="Uracil-DNA_glycosylase-like"/>
</dbReference>
<evidence type="ECO:0000256" key="1">
    <source>
        <dbReference type="ARBA" id="ARBA00001400"/>
    </source>
</evidence>
<dbReference type="RefSeq" id="WP_038531926.1">
    <property type="nucleotide sequence ID" value="NZ_CP007028.1"/>
</dbReference>
<keyword evidence="11" id="KW-0234">DNA repair</keyword>
<keyword evidence="7" id="KW-0227">DNA damage</keyword>
<accession>W0DA83</accession>
<evidence type="ECO:0000256" key="10">
    <source>
        <dbReference type="ARBA" id="ARBA00023014"/>
    </source>
</evidence>
<evidence type="ECO:0000256" key="5">
    <source>
        <dbReference type="ARBA" id="ARBA00022485"/>
    </source>
</evidence>
<keyword evidence="5" id="KW-0004">4Fe-4S</keyword>
<dbReference type="Proteomes" id="UP000018914">
    <property type="component" value="Chromosome"/>
</dbReference>
<feature type="domain" description="Uracil-DNA glycosylase-like" evidence="12">
    <location>
        <begin position="71"/>
        <end position="220"/>
    </location>
</feature>
<dbReference type="InterPro" id="IPR005273">
    <property type="entry name" value="Ura-DNA_glyco_family4"/>
</dbReference>
<evidence type="ECO:0000259" key="12">
    <source>
        <dbReference type="SMART" id="SM00986"/>
    </source>
</evidence>
<gene>
    <name evidence="13" type="ORF">THERU_00550</name>
</gene>
<evidence type="ECO:0000256" key="11">
    <source>
        <dbReference type="ARBA" id="ARBA00023204"/>
    </source>
</evidence>
<sequence length="229" mass="26261">MSLRKLIATASALRELGFDEVYITEDTTEEKREEPIKEEKEDKAELLRKLYQQMEEERKCILYEGASGYVFGEGDPNSPVVFIGEAPGEEEDKLKRPFVGRAGQYLNSKLEQVGLKREKVYITNVVKSRPPGNRTPTREEMMTCLPYLRKEIEIIKPKLLVCLGSTAMKGILGKEYPITKYRGQVFPYPYNPSIKVFLTYHPAYVLRNPSADKEFTEDLKKVVQLISQA</sequence>
<evidence type="ECO:0000313" key="13">
    <source>
        <dbReference type="EMBL" id="AHE95389.1"/>
    </source>
</evidence>
<dbReference type="GO" id="GO:0051539">
    <property type="term" value="F:4 iron, 4 sulfur cluster binding"/>
    <property type="evidence" value="ECO:0007669"/>
    <property type="project" value="UniProtKB-KW"/>
</dbReference>
<evidence type="ECO:0000256" key="4">
    <source>
        <dbReference type="ARBA" id="ARBA00019403"/>
    </source>
</evidence>
<dbReference type="Pfam" id="PF03167">
    <property type="entry name" value="UDG"/>
    <property type="match status" value="1"/>
</dbReference>
<dbReference type="OrthoDB" id="5290748at2"/>
<keyword evidence="9" id="KW-0408">Iron</keyword>
<dbReference type="KEGG" id="trd:THERU_00550"/>
<keyword evidence="6" id="KW-0479">Metal-binding</keyword>
<dbReference type="EC" id="3.2.2.27" evidence="3"/>
<evidence type="ECO:0000256" key="6">
    <source>
        <dbReference type="ARBA" id="ARBA00022723"/>
    </source>
</evidence>
<comment type="catalytic activity">
    <reaction evidence="1">
        <text>Hydrolyzes single-stranded DNA or mismatched double-stranded DNA and polynucleotides, releasing free uracil.</text>
        <dbReference type="EC" id="3.2.2.27"/>
    </reaction>
</comment>
<organism evidence="14">
    <name type="scientific">Thermocrinis ruber</name>
    <dbReference type="NCBI Taxonomy" id="75906"/>
    <lineage>
        <taxon>Bacteria</taxon>
        <taxon>Pseudomonadati</taxon>
        <taxon>Aquificota</taxon>
        <taxon>Aquificia</taxon>
        <taxon>Aquificales</taxon>
        <taxon>Aquificaceae</taxon>
        <taxon>Thermocrinis</taxon>
    </lineage>
</organism>
<keyword evidence="8" id="KW-0378">Hydrolase</keyword>
<dbReference type="PATRIC" id="fig|75906.3.peg.107"/>
<dbReference type="PANTHER" id="PTHR33693:SF1">
    <property type="entry name" value="TYPE-4 URACIL-DNA GLYCOSYLASE"/>
    <property type="match status" value="1"/>
</dbReference>
<evidence type="ECO:0000313" key="14">
    <source>
        <dbReference type="Proteomes" id="UP000018914"/>
    </source>
</evidence>
<dbReference type="eggNOG" id="COG1573">
    <property type="taxonomic scope" value="Bacteria"/>
</dbReference>
<dbReference type="STRING" id="75906.THERU_00550"/>
<evidence type="ECO:0000256" key="8">
    <source>
        <dbReference type="ARBA" id="ARBA00022801"/>
    </source>
</evidence>
<dbReference type="PANTHER" id="PTHR33693">
    <property type="entry name" value="TYPE-5 URACIL-DNA GLYCOSYLASE"/>
    <property type="match status" value="1"/>
</dbReference>
<dbReference type="NCBIfam" id="TIGR00758">
    <property type="entry name" value="UDG_fam4"/>
    <property type="match status" value="1"/>
</dbReference>
<dbReference type="Gene3D" id="3.40.470.10">
    <property type="entry name" value="Uracil-DNA glycosylase-like domain"/>
    <property type="match status" value="1"/>
</dbReference>
<dbReference type="InterPro" id="IPR036895">
    <property type="entry name" value="Uracil-DNA_glycosylase-like_sf"/>
</dbReference>
<dbReference type="EMBL" id="CP007028">
    <property type="protein sequence ID" value="AHE95389.1"/>
    <property type="molecule type" value="Genomic_DNA"/>
</dbReference>
<dbReference type="GO" id="GO:0004844">
    <property type="term" value="F:uracil DNA N-glycosylase activity"/>
    <property type="evidence" value="ECO:0007669"/>
    <property type="project" value="UniProtKB-EC"/>
</dbReference>
<protein>
    <recommendedName>
        <fullName evidence="4">Type-4 uracil-DNA glycosylase</fullName>
        <ecNumber evidence="3">3.2.2.27</ecNumber>
    </recommendedName>
</protein>
<dbReference type="AlphaFoldDB" id="W0DA83"/>
<dbReference type="GO" id="GO:0006281">
    <property type="term" value="P:DNA repair"/>
    <property type="evidence" value="ECO:0007669"/>
    <property type="project" value="UniProtKB-KW"/>
</dbReference>
<dbReference type="CDD" id="cd10030">
    <property type="entry name" value="UDG-F4_TTUDGA_SPO1dp_like"/>
    <property type="match status" value="1"/>
</dbReference>
<evidence type="ECO:0000256" key="9">
    <source>
        <dbReference type="ARBA" id="ARBA00023004"/>
    </source>
</evidence>
<keyword evidence="14" id="KW-1185">Reference proteome</keyword>
<dbReference type="GO" id="GO:0046872">
    <property type="term" value="F:metal ion binding"/>
    <property type="evidence" value="ECO:0007669"/>
    <property type="project" value="UniProtKB-KW"/>
</dbReference>
<dbReference type="SMART" id="SM00986">
    <property type="entry name" value="UDG"/>
    <property type="match status" value="1"/>
</dbReference>
<comment type="similarity">
    <text evidence="2">Belongs to the uracil-DNA glycosylase (UDG) superfamily. Type 4 (UDGa) family.</text>
</comment>
<proteinExistence type="inferred from homology"/>
<dbReference type="SUPFAM" id="SSF52141">
    <property type="entry name" value="Uracil-DNA glycosylase-like"/>
    <property type="match status" value="1"/>
</dbReference>
<evidence type="ECO:0000256" key="2">
    <source>
        <dbReference type="ARBA" id="ARBA00006521"/>
    </source>
</evidence>
<name>W0DA83_9AQUI</name>
<dbReference type="SMART" id="SM00987">
    <property type="entry name" value="UreE_C"/>
    <property type="match status" value="1"/>
</dbReference>